<proteinExistence type="predicted"/>
<name>A0A0E9VT54_ANGAN</name>
<reference evidence="1" key="1">
    <citation type="submission" date="2014-11" db="EMBL/GenBank/DDBJ databases">
        <authorList>
            <person name="Amaro Gonzalez C."/>
        </authorList>
    </citation>
    <scope>NUCLEOTIDE SEQUENCE</scope>
</reference>
<dbReference type="EMBL" id="GBXM01028089">
    <property type="protein sequence ID" value="JAH80488.1"/>
    <property type="molecule type" value="Transcribed_RNA"/>
</dbReference>
<dbReference type="AlphaFoldDB" id="A0A0E9VT54"/>
<accession>A0A0E9VT54</accession>
<reference evidence="1" key="2">
    <citation type="journal article" date="2015" name="Fish Shellfish Immunol.">
        <title>Early steps in the European eel (Anguilla anguilla)-Vibrio vulnificus interaction in the gills: Role of the RtxA13 toxin.</title>
        <authorList>
            <person name="Callol A."/>
            <person name="Pajuelo D."/>
            <person name="Ebbesson L."/>
            <person name="Teles M."/>
            <person name="MacKenzie S."/>
            <person name="Amaro C."/>
        </authorList>
    </citation>
    <scope>NUCLEOTIDE SEQUENCE</scope>
</reference>
<sequence>MESFREGLRTLSYKCSEDLKQGDGMKTIEALYMFLEAGPMQTSKPTGRSACEVNRKMPFQDFREQLIRLIQQVDSQ</sequence>
<evidence type="ECO:0000313" key="1">
    <source>
        <dbReference type="EMBL" id="JAH80488.1"/>
    </source>
</evidence>
<protein>
    <submittedName>
        <fullName evidence="1">Uncharacterized protein</fullName>
    </submittedName>
</protein>
<organism evidence="1">
    <name type="scientific">Anguilla anguilla</name>
    <name type="common">European freshwater eel</name>
    <name type="synonym">Muraena anguilla</name>
    <dbReference type="NCBI Taxonomy" id="7936"/>
    <lineage>
        <taxon>Eukaryota</taxon>
        <taxon>Metazoa</taxon>
        <taxon>Chordata</taxon>
        <taxon>Craniata</taxon>
        <taxon>Vertebrata</taxon>
        <taxon>Euteleostomi</taxon>
        <taxon>Actinopterygii</taxon>
        <taxon>Neopterygii</taxon>
        <taxon>Teleostei</taxon>
        <taxon>Anguilliformes</taxon>
        <taxon>Anguillidae</taxon>
        <taxon>Anguilla</taxon>
    </lineage>
</organism>